<reference evidence="2 3" key="1">
    <citation type="submission" date="2017-03" db="EMBL/GenBank/DDBJ databases">
        <title>Complete genome sequence of Blastomonas fulva degrading microcsystin LR.</title>
        <authorList>
            <person name="Lee H.-g."/>
            <person name="Jin L."/>
            <person name="oh H.-M."/>
        </authorList>
    </citation>
    <scope>NUCLEOTIDE SEQUENCE [LARGE SCALE GENOMIC DNA]</scope>
    <source>
        <strain evidence="2 3">T2</strain>
    </source>
</reference>
<keyword evidence="3" id="KW-1185">Reference proteome</keyword>
<feature type="transmembrane region" description="Helical" evidence="1">
    <location>
        <begin position="89"/>
        <end position="108"/>
    </location>
</feature>
<evidence type="ECO:0000313" key="3">
    <source>
        <dbReference type="Proteomes" id="UP000258016"/>
    </source>
</evidence>
<dbReference type="EMBL" id="CP020083">
    <property type="protein sequence ID" value="ASR53024.1"/>
    <property type="molecule type" value="Genomic_DNA"/>
</dbReference>
<feature type="transmembrane region" description="Helical" evidence="1">
    <location>
        <begin position="36"/>
        <end position="57"/>
    </location>
</feature>
<keyword evidence="1" id="KW-1133">Transmembrane helix</keyword>
<keyword evidence="1" id="KW-0472">Membrane</keyword>
<organism evidence="2 3">
    <name type="scientific">Blastomonas fulva</name>
    <dbReference type="NCBI Taxonomy" id="1550728"/>
    <lineage>
        <taxon>Bacteria</taxon>
        <taxon>Pseudomonadati</taxon>
        <taxon>Pseudomonadota</taxon>
        <taxon>Alphaproteobacteria</taxon>
        <taxon>Sphingomonadales</taxon>
        <taxon>Sphingomonadaceae</taxon>
        <taxon>Blastomonas</taxon>
    </lineage>
</organism>
<name>A0ABM6MAW3_9SPHN</name>
<evidence type="ECO:0008006" key="4">
    <source>
        <dbReference type="Google" id="ProtNLM"/>
    </source>
</evidence>
<accession>A0ABM6MAW3</accession>
<keyword evidence="1" id="KW-0812">Transmembrane</keyword>
<dbReference type="Proteomes" id="UP000258016">
    <property type="component" value="Chromosome"/>
</dbReference>
<gene>
    <name evidence="2" type="ORF">B5J99_17460</name>
</gene>
<feature type="transmembrane region" description="Helical" evidence="1">
    <location>
        <begin position="64"/>
        <end position="83"/>
    </location>
</feature>
<protein>
    <recommendedName>
        <fullName evidence="4">Major facilitator superfamily (MFS) profile domain-containing protein</fullName>
    </recommendedName>
</protein>
<sequence>MSMGRKILAVVLGTVTAGLAIAGVEMLAHGRITGDALFAAVAAGYGLGAFGGSLVAFRLSGARWTAVAVTAILALLAIGNLFALPHPMWFVPVAAVTLAAGHAAAIAVSRRSGGQALS</sequence>
<evidence type="ECO:0000313" key="2">
    <source>
        <dbReference type="EMBL" id="ASR53024.1"/>
    </source>
</evidence>
<evidence type="ECO:0000256" key="1">
    <source>
        <dbReference type="SAM" id="Phobius"/>
    </source>
</evidence>
<proteinExistence type="predicted"/>